<accession>D7FUY1</accession>
<dbReference type="PANTHER" id="PTHR10993:SF7">
    <property type="entry name" value="LIPOYLTRANSFERASE 2, MITOCHONDRIAL-RELATED"/>
    <property type="match status" value="1"/>
</dbReference>
<proteinExistence type="inferred from homology"/>
<dbReference type="Proteomes" id="UP000002630">
    <property type="component" value="Linkage Group LG02"/>
</dbReference>
<evidence type="ECO:0000256" key="5">
    <source>
        <dbReference type="ARBA" id="ARBA00023315"/>
    </source>
</evidence>
<dbReference type="STRING" id="2880.D7FUY1"/>
<dbReference type="PROSITE" id="PS01313">
    <property type="entry name" value="LIPB"/>
    <property type="match status" value="1"/>
</dbReference>
<dbReference type="UniPathway" id="UPA00538">
    <property type="reaction ID" value="UER00592"/>
</dbReference>
<gene>
    <name evidence="8" type="primary">Lipoyltransferas</name>
    <name evidence="8" type="ORF">Esi_0282_0013</name>
</gene>
<dbReference type="PANTHER" id="PTHR10993">
    <property type="entry name" value="OCTANOYLTRANSFERASE"/>
    <property type="match status" value="1"/>
</dbReference>
<name>D7FUY1_ECTSI</name>
<evidence type="ECO:0000256" key="3">
    <source>
        <dbReference type="ARBA" id="ARBA00012334"/>
    </source>
</evidence>
<evidence type="ECO:0000259" key="7">
    <source>
        <dbReference type="PROSITE" id="PS51733"/>
    </source>
</evidence>
<dbReference type="InterPro" id="IPR000544">
    <property type="entry name" value="Octanoyltransferase"/>
</dbReference>
<dbReference type="GO" id="GO:0009249">
    <property type="term" value="P:protein lipoylation"/>
    <property type="evidence" value="ECO:0007669"/>
    <property type="project" value="InterPro"/>
</dbReference>
<keyword evidence="4" id="KW-0808">Transferase</keyword>
<evidence type="ECO:0000256" key="1">
    <source>
        <dbReference type="ARBA" id="ARBA00004821"/>
    </source>
</evidence>
<evidence type="ECO:0000313" key="8">
    <source>
        <dbReference type="EMBL" id="CBJ31787.1"/>
    </source>
</evidence>
<dbReference type="EMBL" id="FN648467">
    <property type="protein sequence ID" value="CBJ31787.1"/>
    <property type="molecule type" value="Genomic_DNA"/>
</dbReference>
<dbReference type="InParanoid" id="D7FUY1"/>
<dbReference type="SUPFAM" id="SSF101447">
    <property type="entry name" value="Formin homology 2 domain (FH2 domain)"/>
    <property type="match status" value="1"/>
</dbReference>
<feature type="compositionally biased region" description="Pro residues" evidence="6">
    <location>
        <begin position="58"/>
        <end position="70"/>
    </location>
</feature>
<evidence type="ECO:0000313" key="9">
    <source>
        <dbReference type="Proteomes" id="UP000002630"/>
    </source>
</evidence>
<dbReference type="HAMAP" id="MF_00013">
    <property type="entry name" value="LipB"/>
    <property type="match status" value="1"/>
</dbReference>
<evidence type="ECO:0000256" key="2">
    <source>
        <dbReference type="ARBA" id="ARBA00007907"/>
    </source>
</evidence>
<dbReference type="eggNOG" id="KOG0325">
    <property type="taxonomic scope" value="Eukaryota"/>
</dbReference>
<comment type="similarity">
    <text evidence="2">Belongs to the LipB family.</text>
</comment>
<dbReference type="InterPro" id="IPR020605">
    <property type="entry name" value="Octanoyltransferase_CS"/>
</dbReference>
<dbReference type="SUPFAM" id="SSF55681">
    <property type="entry name" value="Class II aaRS and biotin synthetases"/>
    <property type="match status" value="1"/>
</dbReference>
<dbReference type="EMBL" id="FN649727">
    <property type="protein sequence ID" value="CBJ31787.1"/>
    <property type="molecule type" value="Genomic_DNA"/>
</dbReference>
<dbReference type="InterPro" id="IPR004143">
    <property type="entry name" value="BPL_LPL_catalytic"/>
</dbReference>
<reference evidence="8 9" key="1">
    <citation type="journal article" date="2010" name="Nature">
        <title>The Ectocarpus genome and the independent evolution of multicellularity in brown algae.</title>
        <authorList>
            <person name="Cock J.M."/>
            <person name="Sterck L."/>
            <person name="Rouze P."/>
            <person name="Scornet D."/>
            <person name="Allen A.E."/>
            <person name="Amoutzias G."/>
            <person name="Anthouard V."/>
            <person name="Artiguenave F."/>
            <person name="Aury J.M."/>
            <person name="Badger J.H."/>
            <person name="Beszteri B."/>
            <person name="Billiau K."/>
            <person name="Bonnet E."/>
            <person name="Bothwell J.H."/>
            <person name="Bowler C."/>
            <person name="Boyen C."/>
            <person name="Brownlee C."/>
            <person name="Carrano C.J."/>
            <person name="Charrier B."/>
            <person name="Cho G.Y."/>
            <person name="Coelho S.M."/>
            <person name="Collen J."/>
            <person name="Corre E."/>
            <person name="Da Silva C."/>
            <person name="Delage L."/>
            <person name="Delaroque N."/>
            <person name="Dittami S.M."/>
            <person name="Doulbeau S."/>
            <person name="Elias M."/>
            <person name="Farnham G."/>
            <person name="Gachon C.M."/>
            <person name="Gschloessl B."/>
            <person name="Heesch S."/>
            <person name="Jabbari K."/>
            <person name="Jubin C."/>
            <person name="Kawai H."/>
            <person name="Kimura K."/>
            <person name="Kloareg B."/>
            <person name="Kupper F.C."/>
            <person name="Lang D."/>
            <person name="Le Bail A."/>
            <person name="Leblanc C."/>
            <person name="Lerouge P."/>
            <person name="Lohr M."/>
            <person name="Lopez P.J."/>
            <person name="Martens C."/>
            <person name="Maumus F."/>
            <person name="Michel G."/>
            <person name="Miranda-Saavedra D."/>
            <person name="Morales J."/>
            <person name="Moreau H."/>
            <person name="Motomura T."/>
            <person name="Nagasato C."/>
            <person name="Napoli C.A."/>
            <person name="Nelson D.R."/>
            <person name="Nyvall-Collen P."/>
            <person name="Peters A.F."/>
            <person name="Pommier C."/>
            <person name="Potin P."/>
            <person name="Poulain J."/>
            <person name="Quesneville H."/>
            <person name="Read B."/>
            <person name="Rensing S.A."/>
            <person name="Ritter A."/>
            <person name="Rousvoal S."/>
            <person name="Samanta M."/>
            <person name="Samson G."/>
            <person name="Schroeder D.C."/>
            <person name="Segurens B."/>
            <person name="Strittmatter M."/>
            <person name="Tonon T."/>
            <person name="Tregear J.W."/>
            <person name="Valentin K."/>
            <person name="von Dassow P."/>
            <person name="Yamagishi T."/>
            <person name="Van de Peer Y."/>
            <person name="Wincker P."/>
        </authorList>
    </citation>
    <scope>NUCLEOTIDE SEQUENCE [LARGE SCALE GENOMIC DNA]</scope>
    <source>
        <strain evidence="9">Ec32 / CCAP1310/4</strain>
    </source>
</reference>
<dbReference type="NCBIfam" id="TIGR00214">
    <property type="entry name" value="lipB"/>
    <property type="match status" value="1"/>
</dbReference>
<dbReference type="GO" id="GO:0016874">
    <property type="term" value="F:ligase activity"/>
    <property type="evidence" value="ECO:0007669"/>
    <property type="project" value="UniProtKB-KW"/>
</dbReference>
<feature type="domain" description="BPL/LPL catalytic" evidence="7">
    <location>
        <begin position="112"/>
        <end position="326"/>
    </location>
</feature>
<evidence type="ECO:0000256" key="4">
    <source>
        <dbReference type="ARBA" id="ARBA00022679"/>
    </source>
</evidence>
<dbReference type="GO" id="GO:0033819">
    <property type="term" value="F:lipoyl(octanoyl) transferase activity"/>
    <property type="evidence" value="ECO:0007669"/>
    <property type="project" value="UniProtKB-EC"/>
</dbReference>
<dbReference type="InterPro" id="IPR045864">
    <property type="entry name" value="aa-tRNA-synth_II/BPL/LPL"/>
</dbReference>
<organism evidence="8 9">
    <name type="scientific">Ectocarpus siliculosus</name>
    <name type="common">Brown alga</name>
    <name type="synonym">Conferva siliculosa</name>
    <dbReference type="NCBI Taxonomy" id="2880"/>
    <lineage>
        <taxon>Eukaryota</taxon>
        <taxon>Sar</taxon>
        <taxon>Stramenopiles</taxon>
        <taxon>Ochrophyta</taxon>
        <taxon>PX clade</taxon>
        <taxon>Phaeophyceae</taxon>
        <taxon>Ectocarpales</taxon>
        <taxon>Ectocarpaceae</taxon>
        <taxon>Ectocarpus</taxon>
    </lineage>
</organism>
<evidence type="ECO:0000256" key="6">
    <source>
        <dbReference type="SAM" id="MobiDB-lite"/>
    </source>
</evidence>
<dbReference type="OMA" id="HERMAWQ"/>
<dbReference type="EC" id="2.3.1.181" evidence="3"/>
<dbReference type="AlphaFoldDB" id="D7FUY1"/>
<keyword evidence="5" id="KW-0012">Acyltransferase</keyword>
<dbReference type="Gene3D" id="3.30.930.10">
    <property type="entry name" value="Bira Bifunctional Protein, Domain 2"/>
    <property type="match status" value="1"/>
</dbReference>
<feature type="region of interest" description="Disordered" evidence="6">
    <location>
        <begin position="13"/>
        <end position="70"/>
    </location>
</feature>
<keyword evidence="9" id="KW-1185">Reference proteome</keyword>
<dbReference type="CDD" id="cd16444">
    <property type="entry name" value="LipB"/>
    <property type="match status" value="1"/>
</dbReference>
<dbReference type="OrthoDB" id="19908at2759"/>
<dbReference type="PROSITE" id="PS51733">
    <property type="entry name" value="BPL_LPL_CATALYTIC"/>
    <property type="match status" value="1"/>
</dbReference>
<comment type="pathway">
    <text evidence="1">Protein modification; protein lipoylation via endogenous pathway; protein N(6)-(lipoyl)lysine from octanoyl-[acyl-carrier-protein]: step 1/2.</text>
</comment>
<protein>
    <recommendedName>
        <fullName evidence="3">lipoyl(octanoyl) transferase</fullName>
        <ecNumber evidence="3">2.3.1.181</ecNumber>
    </recommendedName>
</protein>
<keyword evidence="8" id="KW-0436">Ligase</keyword>
<sequence length="373" mass="41609">MWHRACHSLWPQRNRLPPQALPPPPRATSISSISHQERRRHPVGTRVGSRRCLVGTSTPPPPPPPLPPPPPPRKCLVYNITGGSVPYDRAWLWQQRLLHERMAWQREEYPSQDSYDVLLMLEHPPVYTLGRGSSLDHLRFDPTDPSSLGGREVRRTERGGEVTWHGPGQVVGYPVLDLNFHKKDLHWYLRQLEEVVIRVLGRYGLEGERETEHTGVWVGGAKVAAIGLNASRWVTSHGFALNVNPDLSAFEAIVPCGIQGRPVTRLCDLVGAETWSPPSPEQIEKAARVDGTGVTASNAVDNHAVDMGSVRSLVMQEFEDVFGVRVQVVDVDAAAHSSGDDDLEKEIFPADCEPQLLSRLQADSLRQLELTRR</sequence>
<dbReference type="Pfam" id="PF21948">
    <property type="entry name" value="LplA-B_cat"/>
    <property type="match status" value="1"/>
</dbReference>